<dbReference type="KEGG" id="satk:SA2016_0595"/>
<organism evidence="1 2">
    <name type="scientific">Sinomonas atrocyanea</name>
    <dbReference type="NCBI Taxonomy" id="37927"/>
    <lineage>
        <taxon>Bacteria</taxon>
        <taxon>Bacillati</taxon>
        <taxon>Actinomycetota</taxon>
        <taxon>Actinomycetes</taxon>
        <taxon>Micrococcales</taxon>
        <taxon>Micrococcaceae</taxon>
        <taxon>Sinomonas</taxon>
    </lineage>
</organism>
<dbReference type="Gene3D" id="1.10.10.10">
    <property type="entry name" value="Winged helix-like DNA-binding domain superfamily/Winged helix DNA-binding domain"/>
    <property type="match status" value="1"/>
</dbReference>
<dbReference type="AlphaFoldDB" id="A0A126ZVT9"/>
<keyword evidence="2" id="KW-1185">Reference proteome</keyword>
<dbReference type="SUPFAM" id="SSF46785">
    <property type="entry name" value="Winged helix' DNA-binding domain"/>
    <property type="match status" value="1"/>
</dbReference>
<evidence type="ECO:0000313" key="1">
    <source>
        <dbReference type="EMBL" id="AMM31289.1"/>
    </source>
</evidence>
<dbReference type="InterPro" id="IPR036390">
    <property type="entry name" value="WH_DNA-bd_sf"/>
</dbReference>
<dbReference type="PATRIC" id="fig|37927.3.peg.612"/>
<proteinExistence type="predicted"/>
<protein>
    <submittedName>
        <fullName evidence="1">ArsR family transcriptional regulator</fullName>
    </submittedName>
</protein>
<accession>A0A126ZVT9</accession>
<evidence type="ECO:0000313" key="2">
    <source>
        <dbReference type="Proteomes" id="UP000070134"/>
    </source>
</evidence>
<gene>
    <name evidence="1" type="ORF">SA2016_0595</name>
</gene>
<reference evidence="1 2" key="1">
    <citation type="submission" date="2016-02" db="EMBL/GenBank/DDBJ databases">
        <title>Complete genome of Sinomonas atrocyanea KCTC 3377.</title>
        <authorList>
            <person name="Kim K.M."/>
        </authorList>
    </citation>
    <scope>NUCLEOTIDE SEQUENCE [LARGE SCALE GENOMIC DNA]</scope>
    <source>
        <strain evidence="1 2">KCTC 3377</strain>
    </source>
</reference>
<name>A0A126ZVT9_9MICC</name>
<dbReference type="STRING" id="37927.SA2016_0595"/>
<dbReference type="InterPro" id="IPR036388">
    <property type="entry name" value="WH-like_DNA-bd_sf"/>
</dbReference>
<dbReference type="Pfam" id="PF12840">
    <property type="entry name" value="HTH_20"/>
    <property type="match status" value="1"/>
</dbReference>
<dbReference type="EMBL" id="CP014518">
    <property type="protein sequence ID" value="AMM31289.1"/>
    <property type="molecule type" value="Genomic_DNA"/>
</dbReference>
<sequence>MVIEDPAAAAASLDPLRARLLRELAAPSSAAALAAKVGLPRQKVNYHLRSLEEHGLVALLEERRKGNVMERVLQATAASYIISPAALAVVEPDPEHLRDRFSAYWLLALAARTVREVGRLLAGAVAARKELATYAADGEITFASAASRAAFATELGAEVARLAAKYHEPSAPGARRHRLVVVLHPALRPDAAAAGSEPDQEIQP</sequence>
<dbReference type="Proteomes" id="UP000070134">
    <property type="component" value="Chromosome"/>
</dbReference>